<evidence type="ECO:0000313" key="2">
    <source>
        <dbReference type="Proteomes" id="UP001148662"/>
    </source>
</evidence>
<organism evidence="1 2">
    <name type="scientific">Phlebia brevispora</name>
    <dbReference type="NCBI Taxonomy" id="194682"/>
    <lineage>
        <taxon>Eukaryota</taxon>
        <taxon>Fungi</taxon>
        <taxon>Dikarya</taxon>
        <taxon>Basidiomycota</taxon>
        <taxon>Agaricomycotina</taxon>
        <taxon>Agaricomycetes</taxon>
        <taxon>Polyporales</taxon>
        <taxon>Meruliaceae</taxon>
        <taxon>Phlebia</taxon>
    </lineage>
</organism>
<accession>A0ACC1SFS2</accession>
<gene>
    <name evidence="1" type="ORF">NM688_g6480</name>
</gene>
<comment type="caution">
    <text evidence="1">The sequence shown here is derived from an EMBL/GenBank/DDBJ whole genome shotgun (WGS) entry which is preliminary data.</text>
</comment>
<protein>
    <submittedName>
        <fullName evidence="1">Uncharacterized protein</fullName>
    </submittedName>
</protein>
<dbReference type="EMBL" id="JANHOG010001341">
    <property type="protein sequence ID" value="KAJ3538718.1"/>
    <property type="molecule type" value="Genomic_DNA"/>
</dbReference>
<proteinExistence type="predicted"/>
<reference evidence="1" key="1">
    <citation type="submission" date="2022-07" db="EMBL/GenBank/DDBJ databases">
        <title>Genome Sequence of Phlebia brevispora.</title>
        <authorList>
            <person name="Buettner E."/>
        </authorList>
    </citation>
    <scope>NUCLEOTIDE SEQUENCE</scope>
    <source>
        <strain evidence="1">MPL23</strain>
    </source>
</reference>
<sequence>MAVGDKWQKRSHSRISSGERYASRLLKFVFSARLAAVTPTPTPPVLTSQYLEPGHGGSSSNAQKKSESWDHPENRAGSQPPFDRLYSPSPLGDGPASGASTPRNHYKSSGHKPSPMAKAFTTESRGLWNDFKSLRWAIVPCALKYTFSPTPIHSDTFHDSRSASALKMLMIPVVLWANWELLRPVIGKELPNPFTPLIFISHRVPTSSPEDPRYQKGYGDLLFIVYYIVVWSFVRQAITLYICRPLARASGIRKEAKIDRFGEQAYAVIYFGFNGVWGLHIMSQLPTWWYQTKYYWIDYPHWQMVPGLKRYYLMQCAYWCQQLLVLVLGLEKPRKDYSELVAHHIVTLWLVGWSYLINLTLIGNAIYVSMDIPDMFLAVSKLFNYMQWKRTKVVSFVIFVPIWIYFRHYLNFRILWSCLYEFHLMPEYAKEWSPKDGWWMVWWMQYQVFAPILLLQFIQLFWLFLIFRIAYRALFQTGVDTGDERSDEEDGPDDEIEPKEE</sequence>
<evidence type="ECO:0000313" key="1">
    <source>
        <dbReference type="EMBL" id="KAJ3538718.1"/>
    </source>
</evidence>
<keyword evidence="2" id="KW-1185">Reference proteome</keyword>
<dbReference type="Proteomes" id="UP001148662">
    <property type="component" value="Unassembled WGS sequence"/>
</dbReference>
<name>A0ACC1SFS2_9APHY</name>